<organism evidence="2 3">
    <name type="scientific">Nocardia terrae</name>
    <dbReference type="NCBI Taxonomy" id="2675851"/>
    <lineage>
        <taxon>Bacteria</taxon>
        <taxon>Bacillati</taxon>
        <taxon>Actinomycetota</taxon>
        <taxon>Actinomycetes</taxon>
        <taxon>Mycobacteriales</taxon>
        <taxon>Nocardiaceae</taxon>
        <taxon>Nocardia</taxon>
    </lineage>
</organism>
<proteinExistence type="predicted"/>
<accession>A0A7K1UQG7</accession>
<dbReference type="PANTHER" id="PTHR34512:SF30">
    <property type="entry name" value="OUTER MEMBRANE PROTEIN ASSEMBLY FACTOR BAMB"/>
    <property type="match status" value="1"/>
</dbReference>
<dbReference type="InterPro" id="IPR011047">
    <property type="entry name" value="Quinoprotein_ADH-like_sf"/>
</dbReference>
<dbReference type="Pfam" id="PF13360">
    <property type="entry name" value="PQQ_2"/>
    <property type="match status" value="1"/>
</dbReference>
<dbReference type="Gene3D" id="2.130.10.10">
    <property type="entry name" value="YVTN repeat-like/Quinoprotein amine dehydrogenase"/>
    <property type="match status" value="1"/>
</dbReference>
<dbReference type="AlphaFoldDB" id="A0A7K1UQG7"/>
<dbReference type="InterPro" id="IPR002372">
    <property type="entry name" value="PQQ_rpt_dom"/>
</dbReference>
<dbReference type="PROSITE" id="PS51257">
    <property type="entry name" value="PROKAR_LIPOPROTEIN"/>
    <property type="match status" value="1"/>
</dbReference>
<name>A0A7K1UQG7_9NOCA</name>
<dbReference type="EMBL" id="WRPP01000001">
    <property type="protein sequence ID" value="MVU76581.1"/>
    <property type="molecule type" value="Genomic_DNA"/>
</dbReference>
<dbReference type="PANTHER" id="PTHR34512">
    <property type="entry name" value="CELL SURFACE PROTEIN"/>
    <property type="match status" value="1"/>
</dbReference>
<sequence length="403" mass="42507">MPTSTLRERLPQRTLRAAVTVAVLAGSAACGSHDSSTDSAKPVVPDLDLGAVKALTLDANDSFGVMTNGVYTVAGQDITGVDIHTGQKLWHISSPTTPDKNKIQVVDSGHVLVVGAKDAPGLTAYDTGTGQQLWSTPAEEWFESDDSTGQFVHNDPRTGAKRWSVDPGTVGCATPLSKDLPALFDLDVPSLAVPPDVDTFRCAAPNGRFVVGGLDRTTGATAWHREVPEKGSFLRGPGRIGTVEIDGKLETIDMGTGKSLSSRKPSSDKELRIQLADGSALTLDSYVMADNKNMRLQEPDGTTRWTVTLDPKEESQPLMASSGNAVFTLVGERADSSYKAWLIAYDTKDGKRTVVAGPGPTAAGEKPTLTMNLGAVDTGIDPASWGLLVTGPDNGYAVIPVKH</sequence>
<keyword evidence="3" id="KW-1185">Reference proteome</keyword>
<evidence type="ECO:0000313" key="2">
    <source>
        <dbReference type="EMBL" id="MVU76581.1"/>
    </source>
</evidence>
<evidence type="ECO:0000259" key="1">
    <source>
        <dbReference type="Pfam" id="PF13360"/>
    </source>
</evidence>
<feature type="domain" description="Pyrrolo-quinoline quinone repeat" evidence="1">
    <location>
        <begin position="76"/>
        <end position="229"/>
    </location>
</feature>
<evidence type="ECO:0000313" key="3">
    <source>
        <dbReference type="Proteomes" id="UP000466794"/>
    </source>
</evidence>
<dbReference type="RefSeq" id="WP_157355333.1">
    <property type="nucleotide sequence ID" value="NZ_WRPP01000001.1"/>
</dbReference>
<protein>
    <submittedName>
        <fullName evidence="2">PQQ-binding-like beta-propeller repeat protein</fullName>
    </submittedName>
</protein>
<comment type="caution">
    <text evidence="2">The sequence shown here is derived from an EMBL/GenBank/DDBJ whole genome shotgun (WGS) entry which is preliminary data.</text>
</comment>
<reference evidence="2 3" key="1">
    <citation type="submission" date="2019-12" db="EMBL/GenBank/DDBJ databases">
        <title>Nocardia sp. nov. ET3-3 isolated from soil.</title>
        <authorList>
            <person name="Kanchanasin P."/>
            <person name="Tanasupawat S."/>
            <person name="Yuki M."/>
            <person name="Kudo T."/>
        </authorList>
    </citation>
    <scope>NUCLEOTIDE SEQUENCE [LARGE SCALE GENOMIC DNA]</scope>
    <source>
        <strain evidence="2 3">ET3-3</strain>
    </source>
</reference>
<dbReference type="Proteomes" id="UP000466794">
    <property type="component" value="Unassembled WGS sequence"/>
</dbReference>
<dbReference type="InterPro" id="IPR015943">
    <property type="entry name" value="WD40/YVTN_repeat-like_dom_sf"/>
</dbReference>
<gene>
    <name evidence="2" type="ORF">GPX89_04900</name>
</gene>
<dbReference type="SUPFAM" id="SSF50998">
    <property type="entry name" value="Quinoprotein alcohol dehydrogenase-like"/>
    <property type="match status" value="1"/>
</dbReference>